<evidence type="ECO:0000313" key="1">
    <source>
        <dbReference type="Proteomes" id="UP000515153"/>
    </source>
</evidence>
<accession>A0A6P8BLI0</accession>
<dbReference type="AlphaFoldDB" id="A0A6P8BLI0"/>
<reference evidence="2" key="3">
    <citation type="submission" date="2025-08" db="UniProtKB">
        <authorList>
            <consortium name="RefSeq"/>
        </authorList>
    </citation>
    <scope>IDENTIFICATION</scope>
    <source>
        <strain evidence="2">NI907</strain>
    </source>
</reference>
<dbReference type="KEGG" id="pgri:PgNI_02409"/>
<name>A0A6P8BLI0_PYRGI</name>
<dbReference type="Proteomes" id="UP000515153">
    <property type="component" value="Unplaced"/>
</dbReference>
<dbReference type="GeneID" id="41957388"/>
<organism evidence="1 2">
    <name type="scientific">Pyricularia grisea</name>
    <name type="common">Crabgrass-specific blast fungus</name>
    <name type="synonym">Magnaporthe grisea</name>
    <dbReference type="NCBI Taxonomy" id="148305"/>
    <lineage>
        <taxon>Eukaryota</taxon>
        <taxon>Fungi</taxon>
        <taxon>Dikarya</taxon>
        <taxon>Ascomycota</taxon>
        <taxon>Pezizomycotina</taxon>
        <taxon>Sordariomycetes</taxon>
        <taxon>Sordariomycetidae</taxon>
        <taxon>Magnaporthales</taxon>
        <taxon>Pyriculariaceae</taxon>
        <taxon>Pyricularia</taxon>
    </lineage>
</organism>
<sequence>MKTRIIRKPVIPPIRLQPRVASSTRQFAVREVSCVEGFPLPFAPSKEGSGTPIVRDEKVDKPVILLQNKPLVAISAFQG</sequence>
<gene>
    <name evidence="2" type="ORF">PgNI_02409</name>
</gene>
<dbReference type="RefSeq" id="XP_030987971.1">
    <property type="nucleotide sequence ID" value="XM_031122476.1"/>
</dbReference>
<reference evidence="2" key="1">
    <citation type="journal article" date="2019" name="Mol. Biol. Evol.">
        <title>Blast fungal genomes show frequent chromosomal changes, gene gains and losses, and effector gene turnover.</title>
        <authorList>
            <person name="Gomez Luciano L.B."/>
            <person name="Jason Tsai I."/>
            <person name="Chuma I."/>
            <person name="Tosa Y."/>
            <person name="Chen Y.H."/>
            <person name="Li J.Y."/>
            <person name="Li M.Y."/>
            <person name="Jade Lu M.Y."/>
            <person name="Nakayashiki H."/>
            <person name="Li W.H."/>
        </authorList>
    </citation>
    <scope>NUCLEOTIDE SEQUENCE</scope>
    <source>
        <strain evidence="2">NI907</strain>
    </source>
</reference>
<reference evidence="2" key="2">
    <citation type="submission" date="2019-10" db="EMBL/GenBank/DDBJ databases">
        <authorList>
            <consortium name="NCBI Genome Project"/>
        </authorList>
    </citation>
    <scope>NUCLEOTIDE SEQUENCE</scope>
    <source>
        <strain evidence="2">NI907</strain>
    </source>
</reference>
<keyword evidence="1" id="KW-1185">Reference proteome</keyword>
<evidence type="ECO:0000313" key="2">
    <source>
        <dbReference type="RefSeq" id="XP_030987971.1"/>
    </source>
</evidence>
<proteinExistence type="predicted"/>
<protein>
    <submittedName>
        <fullName evidence="2">Uncharacterized protein</fullName>
    </submittedName>
</protein>